<keyword evidence="2" id="KW-1185">Reference proteome</keyword>
<dbReference type="AlphaFoldDB" id="A0A1R3FZI6"/>
<evidence type="ECO:0000313" key="1">
    <source>
        <dbReference type="EMBL" id="OMO51243.1"/>
    </source>
</evidence>
<comment type="caution">
    <text evidence="1">The sequence shown here is derived from an EMBL/GenBank/DDBJ whole genome shotgun (WGS) entry which is preliminary data.</text>
</comment>
<dbReference type="EMBL" id="AWUE01024261">
    <property type="protein sequence ID" value="OMO51243.1"/>
    <property type="molecule type" value="Genomic_DNA"/>
</dbReference>
<dbReference type="Proteomes" id="UP000187203">
    <property type="component" value="Unassembled WGS sequence"/>
</dbReference>
<reference evidence="2" key="1">
    <citation type="submission" date="2013-09" db="EMBL/GenBank/DDBJ databases">
        <title>Corchorus olitorius genome sequencing.</title>
        <authorList>
            <person name="Alam M."/>
            <person name="Haque M.S."/>
            <person name="Islam M.S."/>
            <person name="Emdad E.M."/>
            <person name="Islam M.M."/>
            <person name="Ahmed B."/>
            <person name="Halim A."/>
            <person name="Hossen Q.M.M."/>
            <person name="Hossain M.Z."/>
            <person name="Ahmed R."/>
            <person name="Khan M.M."/>
            <person name="Islam R."/>
            <person name="Rashid M.M."/>
            <person name="Khan S.A."/>
            <person name="Rahman M.S."/>
            <person name="Alam M."/>
            <person name="Yahiya A.S."/>
            <person name="Khan M.S."/>
            <person name="Azam M.S."/>
            <person name="Haque T."/>
            <person name="Lashkar M.Z.H."/>
            <person name="Akhand A.I."/>
            <person name="Morshed G."/>
            <person name="Roy S."/>
            <person name="Uddin K.S."/>
            <person name="Rabeya T."/>
            <person name="Hossain A.S."/>
            <person name="Chowdhury A."/>
            <person name="Snigdha A.R."/>
            <person name="Mortoza M.S."/>
            <person name="Matin S.A."/>
            <person name="Hoque S.M.E."/>
            <person name="Islam M.K."/>
            <person name="Roy D.K."/>
            <person name="Haider R."/>
            <person name="Moosa M.M."/>
            <person name="Elias S.M."/>
            <person name="Hasan A.M."/>
            <person name="Jahan S."/>
            <person name="Shafiuddin M."/>
            <person name="Mahmood N."/>
            <person name="Shommy N.S."/>
        </authorList>
    </citation>
    <scope>NUCLEOTIDE SEQUENCE [LARGE SCALE GENOMIC DNA]</scope>
    <source>
        <strain evidence="2">cv. O-4</strain>
    </source>
</reference>
<gene>
    <name evidence="1" type="ORF">COLO4_37755</name>
</gene>
<sequence length="45" mass="4814">MATVASSFRSAAPPLFTVFPTIDGRSLAPKQAPPFTSFTLQLEES</sequence>
<accession>A0A1R3FZI6</accession>
<organism evidence="1 2">
    <name type="scientific">Corchorus olitorius</name>
    <dbReference type="NCBI Taxonomy" id="93759"/>
    <lineage>
        <taxon>Eukaryota</taxon>
        <taxon>Viridiplantae</taxon>
        <taxon>Streptophyta</taxon>
        <taxon>Embryophyta</taxon>
        <taxon>Tracheophyta</taxon>
        <taxon>Spermatophyta</taxon>
        <taxon>Magnoliopsida</taxon>
        <taxon>eudicotyledons</taxon>
        <taxon>Gunneridae</taxon>
        <taxon>Pentapetalae</taxon>
        <taxon>rosids</taxon>
        <taxon>malvids</taxon>
        <taxon>Malvales</taxon>
        <taxon>Malvaceae</taxon>
        <taxon>Grewioideae</taxon>
        <taxon>Apeibeae</taxon>
        <taxon>Corchorus</taxon>
    </lineage>
</organism>
<evidence type="ECO:0000313" key="2">
    <source>
        <dbReference type="Proteomes" id="UP000187203"/>
    </source>
</evidence>
<name>A0A1R3FZI6_9ROSI</name>
<proteinExistence type="predicted"/>
<protein>
    <submittedName>
        <fullName evidence="1">Uncharacterized protein</fullName>
    </submittedName>
</protein>